<organism evidence="4 5">
    <name type="scientific">Gilvimarinus xylanilyticus</name>
    <dbReference type="NCBI Taxonomy" id="2944139"/>
    <lineage>
        <taxon>Bacteria</taxon>
        <taxon>Pseudomonadati</taxon>
        <taxon>Pseudomonadota</taxon>
        <taxon>Gammaproteobacteria</taxon>
        <taxon>Cellvibrionales</taxon>
        <taxon>Cellvibrionaceae</taxon>
        <taxon>Gilvimarinus</taxon>
    </lineage>
</organism>
<proteinExistence type="predicted"/>
<reference evidence="4" key="1">
    <citation type="submission" date="2022-05" db="EMBL/GenBank/DDBJ databases">
        <authorList>
            <person name="Sun H.-N."/>
        </authorList>
    </citation>
    <scope>NUCLEOTIDE SEQUENCE</scope>
    <source>
        <strain evidence="4">HB14</strain>
    </source>
</reference>
<name>A0A9X2KUE0_9GAMM</name>
<dbReference type="CDD" id="cd00827">
    <property type="entry name" value="init_cond_enzymes"/>
    <property type="match status" value="1"/>
</dbReference>
<reference evidence="4" key="2">
    <citation type="submission" date="2023-01" db="EMBL/GenBank/DDBJ databases">
        <title>Gilvimarinus xylanilyticus HB14 isolated from Caulerpa lentillifera aquaculture base in Hainan, China.</title>
        <authorList>
            <person name="Zhang Y.-J."/>
        </authorList>
    </citation>
    <scope>NUCLEOTIDE SEQUENCE</scope>
    <source>
        <strain evidence="4">HB14</strain>
    </source>
</reference>
<gene>
    <name evidence="4" type="ORF">M6D89_12630</name>
</gene>
<dbReference type="EMBL" id="JAMFTH010000004">
    <property type="protein sequence ID" value="MCP8900147.1"/>
    <property type="molecule type" value="Genomic_DNA"/>
</dbReference>
<dbReference type="PANTHER" id="PTHR34069:SF2">
    <property type="entry name" value="BETA-KETOACYL-[ACYL-CARRIER-PROTEIN] SYNTHASE III"/>
    <property type="match status" value="1"/>
</dbReference>
<protein>
    <submittedName>
        <fullName evidence="4">Beta-ketoacyl-ACP synthase III</fullName>
    </submittedName>
</protein>
<dbReference type="InterPro" id="IPR013747">
    <property type="entry name" value="ACP_syn_III_C"/>
</dbReference>
<dbReference type="AlphaFoldDB" id="A0A9X2KUE0"/>
<comment type="caution">
    <text evidence="4">The sequence shown here is derived from an EMBL/GenBank/DDBJ whole genome shotgun (WGS) entry which is preliminary data.</text>
</comment>
<dbReference type="Proteomes" id="UP001139319">
    <property type="component" value="Unassembled WGS sequence"/>
</dbReference>
<evidence type="ECO:0000313" key="4">
    <source>
        <dbReference type="EMBL" id="MCP8900147.1"/>
    </source>
</evidence>
<sequence>MTLDPVYITHTGSFLPNNPVGNEQMETLLGQVGERPSRSRRLVLRSNQIQTRYYAIDPETGEHNYTNAQLCARAVRKALGNKISLQEVSCLAAATSIADQLMPGHGTMVHGELGSPACEVANLSGICVSGMSAFKYAWLNVASGMHSTAVAAASEAASYSMKAGNFLPELTHRIQALEKHPEIAFEKDFLRWMLSDGAGACVLQREKPNALALQVHWLELRSYAGEMPVCMYAGASKQRDQSLLGWQAVSAEQSRAESFMSVKQDVKVLNENIVRYTVEKALPEVIKQHQLTPEQVDYFIPHYSSAYFRDRLDEGMRKVNFAIDQSRWFTNLSTKGNTGSASIYIMLDELFRSGRLQKGEKILCYVPESGRFSVSYMLLEVV</sequence>
<evidence type="ECO:0000256" key="2">
    <source>
        <dbReference type="ARBA" id="ARBA00023315"/>
    </source>
</evidence>
<dbReference type="InterPro" id="IPR016039">
    <property type="entry name" value="Thiolase-like"/>
</dbReference>
<dbReference type="Gene3D" id="3.40.47.10">
    <property type="match status" value="2"/>
</dbReference>
<feature type="domain" description="Beta-ketoacyl-[acyl-carrier-protein] synthase III C-terminal" evidence="3">
    <location>
        <begin position="287"/>
        <end position="364"/>
    </location>
</feature>
<dbReference type="NCBIfam" id="NF005293">
    <property type="entry name" value="PRK06816.1"/>
    <property type="match status" value="1"/>
</dbReference>
<dbReference type="Pfam" id="PF08541">
    <property type="entry name" value="ACP_syn_III_C"/>
    <property type="match status" value="1"/>
</dbReference>
<evidence type="ECO:0000313" key="5">
    <source>
        <dbReference type="Proteomes" id="UP001139319"/>
    </source>
</evidence>
<dbReference type="SUPFAM" id="SSF53901">
    <property type="entry name" value="Thiolase-like"/>
    <property type="match status" value="1"/>
</dbReference>
<accession>A0A9X2KUE0</accession>
<dbReference type="PANTHER" id="PTHR34069">
    <property type="entry name" value="3-OXOACYL-[ACYL-CARRIER-PROTEIN] SYNTHASE 3"/>
    <property type="match status" value="1"/>
</dbReference>
<dbReference type="GO" id="GO:0016746">
    <property type="term" value="F:acyltransferase activity"/>
    <property type="evidence" value="ECO:0007669"/>
    <property type="project" value="UniProtKB-KW"/>
</dbReference>
<dbReference type="GO" id="GO:0044550">
    <property type="term" value="P:secondary metabolite biosynthetic process"/>
    <property type="evidence" value="ECO:0007669"/>
    <property type="project" value="TreeGrafter"/>
</dbReference>
<keyword evidence="2" id="KW-0012">Acyltransferase</keyword>
<dbReference type="RefSeq" id="WP_253968443.1">
    <property type="nucleotide sequence ID" value="NZ_JAMFTH010000004.1"/>
</dbReference>
<keyword evidence="1" id="KW-0808">Transferase</keyword>
<evidence type="ECO:0000256" key="1">
    <source>
        <dbReference type="ARBA" id="ARBA00022679"/>
    </source>
</evidence>
<evidence type="ECO:0000259" key="3">
    <source>
        <dbReference type="Pfam" id="PF08541"/>
    </source>
</evidence>
<keyword evidence="5" id="KW-1185">Reference proteome</keyword>